<dbReference type="InterPro" id="IPR003439">
    <property type="entry name" value="ABC_transporter-like_ATP-bd"/>
</dbReference>
<evidence type="ECO:0000313" key="9">
    <source>
        <dbReference type="Proteomes" id="UP000219994"/>
    </source>
</evidence>
<dbReference type="EMBL" id="NAEP01000025">
    <property type="protein sequence ID" value="PDQ35910.1"/>
    <property type="molecule type" value="Genomic_DNA"/>
</dbReference>
<evidence type="ECO:0000256" key="5">
    <source>
        <dbReference type="ARBA" id="ARBA00022840"/>
    </source>
</evidence>
<dbReference type="InterPro" id="IPR025302">
    <property type="entry name" value="DrrA1/2-like_C"/>
</dbReference>
<reference evidence="9" key="1">
    <citation type="submission" date="2017-03" db="EMBL/GenBank/DDBJ databases">
        <authorList>
            <person name="Lund M.B."/>
        </authorList>
    </citation>
    <scope>NUCLEOTIDE SEQUENCE [LARGE SCALE GENOMIC DNA]</scope>
</reference>
<dbReference type="PANTHER" id="PTHR42711">
    <property type="entry name" value="ABC TRANSPORTER ATP-BINDING PROTEIN"/>
    <property type="match status" value="1"/>
</dbReference>
<dbReference type="PROSITE" id="PS00211">
    <property type="entry name" value="ABC_TRANSPORTER_1"/>
    <property type="match status" value="1"/>
</dbReference>
<evidence type="ECO:0000256" key="2">
    <source>
        <dbReference type="ARBA" id="ARBA00005417"/>
    </source>
</evidence>
<keyword evidence="4" id="KW-0547">Nucleotide-binding</keyword>
<dbReference type="InterPro" id="IPR003593">
    <property type="entry name" value="AAA+_ATPase"/>
</dbReference>
<dbReference type="InterPro" id="IPR017871">
    <property type="entry name" value="ABC_transporter-like_CS"/>
</dbReference>
<protein>
    <submittedName>
        <fullName evidence="8">ABC transporter ATP-binding protein</fullName>
    </submittedName>
</protein>
<keyword evidence="5 8" id="KW-0067">ATP-binding</keyword>
<feature type="domain" description="ABC transporter" evidence="7">
    <location>
        <begin position="1"/>
        <end position="221"/>
    </location>
</feature>
<comment type="subcellular location">
    <subcellularLocation>
        <location evidence="1">Cell membrane</location>
        <topology evidence="1">Peripheral membrane protein</topology>
    </subcellularLocation>
</comment>
<dbReference type="PANTHER" id="PTHR42711:SF5">
    <property type="entry name" value="ABC TRANSPORTER ATP-BINDING PROTEIN NATA"/>
    <property type="match status" value="1"/>
</dbReference>
<dbReference type="InterPro" id="IPR050763">
    <property type="entry name" value="ABC_transporter_ATP-binding"/>
</dbReference>
<dbReference type="InterPro" id="IPR027417">
    <property type="entry name" value="P-loop_NTPase"/>
</dbReference>
<evidence type="ECO:0000256" key="4">
    <source>
        <dbReference type="ARBA" id="ARBA00022741"/>
    </source>
</evidence>
<name>A0A2A6FT95_9MICO</name>
<dbReference type="GO" id="GO:0016887">
    <property type="term" value="F:ATP hydrolysis activity"/>
    <property type="evidence" value="ECO:0007669"/>
    <property type="project" value="InterPro"/>
</dbReference>
<dbReference type="Proteomes" id="UP000219994">
    <property type="component" value="Unassembled WGS sequence"/>
</dbReference>
<dbReference type="GO" id="GO:0005524">
    <property type="term" value="F:ATP binding"/>
    <property type="evidence" value="ECO:0007669"/>
    <property type="project" value="UniProtKB-KW"/>
</dbReference>
<keyword evidence="6" id="KW-0046">Antibiotic resistance</keyword>
<proteinExistence type="inferred from homology"/>
<dbReference type="PROSITE" id="PS50893">
    <property type="entry name" value="ABC_TRANSPORTER_2"/>
    <property type="match status" value="1"/>
</dbReference>
<dbReference type="Gene3D" id="3.40.50.300">
    <property type="entry name" value="P-loop containing nucleotide triphosphate hydrolases"/>
    <property type="match status" value="1"/>
</dbReference>
<dbReference type="Pfam" id="PF13732">
    <property type="entry name" value="DrrA1-3_C"/>
    <property type="match status" value="1"/>
</dbReference>
<evidence type="ECO:0000256" key="6">
    <source>
        <dbReference type="ARBA" id="ARBA00023251"/>
    </source>
</evidence>
<evidence type="ECO:0000256" key="1">
    <source>
        <dbReference type="ARBA" id="ARBA00004202"/>
    </source>
</evidence>
<evidence type="ECO:0000313" key="8">
    <source>
        <dbReference type="EMBL" id="PDQ35910.1"/>
    </source>
</evidence>
<comment type="similarity">
    <text evidence="2">Belongs to the ABC transporter superfamily.</text>
</comment>
<dbReference type="Pfam" id="PF00005">
    <property type="entry name" value="ABC_tran"/>
    <property type="match status" value="1"/>
</dbReference>
<sequence>MSFGDKRVIQDLSFEVETGETFGFLGSNGSGKTTTLRALLGMIVPTSGTLHIGGTPYQPGGNTRVGYLPEERGLYRKESTLEVMTYFAELKGYAKPAAVKWATDYLERVGLADKAKTKLGSLSGGQQQKIQLGTALMGEPELLVLDEPTKGLDPVNRQLLMELINEQQQHGATVILVTHQMDEVERLCDRILLLRDGRAEAYGPLAAVQEQYGGRRIRVRAARGIPPSSLYQVTKQDGDRYDLQPAVDTDDATLLAELVRADVGVSAFESRATSMDEIFVHVYGRAAHEDAA</sequence>
<evidence type="ECO:0000259" key="7">
    <source>
        <dbReference type="PROSITE" id="PS50893"/>
    </source>
</evidence>
<dbReference type="GO" id="GO:0046677">
    <property type="term" value="P:response to antibiotic"/>
    <property type="evidence" value="ECO:0007669"/>
    <property type="project" value="UniProtKB-KW"/>
</dbReference>
<accession>A0A2A6FT95</accession>
<evidence type="ECO:0000256" key="3">
    <source>
        <dbReference type="ARBA" id="ARBA00022448"/>
    </source>
</evidence>
<dbReference type="SUPFAM" id="SSF52540">
    <property type="entry name" value="P-loop containing nucleoside triphosphate hydrolases"/>
    <property type="match status" value="1"/>
</dbReference>
<comment type="caution">
    <text evidence="8">The sequence shown here is derived from an EMBL/GenBank/DDBJ whole genome shotgun (WGS) entry which is preliminary data.</text>
</comment>
<dbReference type="SMART" id="SM00382">
    <property type="entry name" value="AAA"/>
    <property type="match status" value="1"/>
</dbReference>
<keyword evidence="3" id="KW-0813">Transport</keyword>
<dbReference type="GO" id="GO:0005886">
    <property type="term" value="C:plasma membrane"/>
    <property type="evidence" value="ECO:0007669"/>
    <property type="project" value="UniProtKB-SubCell"/>
</dbReference>
<dbReference type="AlphaFoldDB" id="A0A2A6FT95"/>
<gene>
    <name evidence="8" type="ORF">B5766_03735</name>
</gene>
<organism evidence="8 9">
    <name type="scientific">Candidatus Lumbricidiphila eiseniae</name>
    <dbReference type="NCBI Taxonomy" id="1969409"/>
    <lineage>
        <taxon>Bacteria</taxon>
        <taxon>Bacillati</taxon>
        <taxon>Actinomycetota</taxon>
        <taxon>Actinomycetes</taxon>
        <taxon>Micrococcales</taxon>
        <taxon>Microbacteriaceae</taxon>
        <taxon>Candidatus Lumbricidiphila</taxon>
    </lineage>
</organism>